<dbReference type="RefSeq" id="WP_218323020.1">
    <property type="nucleotide sequence ID" value="NZ_JAEEGC010000144.1"/>
</dbReference>
<feature type="domain" description="Metallo-beta-lactamase" evidence="1">
    <location>
        <begin position="13"/>
        <end position="210"/>
    </location>
</feature>
<dbReference type="SMART" id="SM00849">
    <property type="entry name" value="Lactamase_B"/>
    <property type="match status" value="1"/>
</dbReference>
<proteinExistence type="predicted"/>
<sequence length="287" mass="32416">MKNIINVTSGKGSSTALLILGEDKTALIDCGMAYCSSNLIRNIQKVLNDGRKLDYILLSHSHYDHISAVPYLRKVWPDVKVMAAEYAQNILTKESALKTIKELNNQSALYYGFNQLIEYDDSLMKVDYKVSDGDSLDLSGANIKILETPGHTKCSLSFLVNNEVIFASETTGCMSKSGKLYPAFIISYEQTIKSIDKCKKTNPRYIISPHFGLVSKRETSEYWEKCIQAANEARDFVLKLSTAGFDKDKIFKEFKDTFRDEEYRAVQPDYAFEINSRAMIISIINGK</sequence>
<reference evidence="2" key="1">
    <citation type="submission" date="2020-12" db="EMBL/GenBank/DDBJ databases">
        <title>Clostridium thailandense sp. nov., a novel acetogenic bacterium isolated from peat land soil in Thailand.</title>
        <authorList>
            <person name="Chaikitkaew S."/>
            <person name="Birkeland N.K."/>
        </authorList>
    </citation>
    <scope>NUCLEOTIDE SEQUENCE</scope>
    <source>
        <strain evidence="2">PL3</strain>
    </source>
</reference>
<dbReference type="AlphaFoldDB" id="A0A949WT68"/>
<gene>
    <name evidence="2" type="ORF">I6U48_24075</name>
</gene>
<organism evidence="2 3">
    <name type="scientific">Clostridium thailandense</name>
    <dbReference type="NCBI Taxonomy" id="2794346"/>
    <lineage>
        <taxon>Bacteria</taxon>
        <taxon>Bacillati</taxon>
        <taxon>Bacillota</taxon>
        <taxon>Clostridia</taxon>
        <taxon>Eubacteriales</taxon>
        <taxon>Clostridiaceae</taxon>
        <taxon>Clostridium</taxon>
    </lineage>
</organism>
<dbReference type="PANTHER" id="PTHR42951">
    <property type="entry name" value="METALLO-BETA-LACTAMASE DOMAIN-CONTAINING"/>
    <property type="match status" value="1"/>
</dbReference>
<dbReference type="Proteomes" id="UP000694308">
    <property type="component" value="Unassembled WGS sequence"/>
</dbReference>
<accession>A0A949WT68</accession>
<keyword evidence="3" id="KW-1185">Reference proteome</keyword>
<dbReference type="InterPro" id="IPR050855">
    <property type="entry name" value="NDM-1-like"/>
</dbReference>
<evidence type="ECO:0000313" key="3">
    <source>
        <dbReference type="Proteomes" id="UP000694308"/>
    </source>
</evidence>
<dbReference type="InterPro" id="IPR001279">
    <property type="entry name" value="Metallo-B-lactamas"/>
</dbReference>
<dbReference type="Pfam" id="PF00753">
    <property type="entry name" value="Lactamase_B"/>
    <property type="match status" value="1"/>
</dbReference>
<dbReference type="EMBL" id="JAEEGC010000144">
    <property type="protein sequence ID" value="MBV7275975.1"/>
    <property type="molecule type" value="Genomic_DNA"/>
</dbReference>
<evidence type="ECO:0000313" key="2">
    <source>
        <dbReference type="EMBL" id="MBV7275975.1"/>
    </source>
</evidence>
<comment type="caution">
    <text evidence="2">The sequence shown here is derived from an EMBL/GenBank/DDBJ whole genome shotgun (WGS) entry which is preliminary data.</text>
</comment>
<evidence type="ECO:0000259" key="1">
    <source>
        <dbReference type="SMART" id="SM00849"/>
    </source>
</evidence>
<protein>
    <submittedName>
        <fullName evidence="2">MBL fold metallo-hydrolase</fullName>
    </submittedName>
</protein>
<name>A0A949WT68_9CLOT</name>